<accession>A0ABW3E5T8</accession>
<reference evidence="2" key="1">
    <citation type="journal article" date="2019" name="Int. J. Syst. Evol. Microbiol.">
        <title>The Global Catalogue of Microorganisms (GCM) 10K type strain sequencing project: providing services to taxonomists for standard genome sequencing and annotation.</title>
        <authorList>
            <consortium name="The Broad Institute Genomics Platform"/>
            <consortium name="The Broad Institute Genome Sequencing Center for Infectious Disease"/>
            <person name="Wu L."/>
            <person name="Ma J."/>
        </authorList>
    </citation>
    <scope>NUCLEOTIDE SEQUENCE [LARGE SCALE GENOMIC DNA]</scope>
    <source>
        <strain evidence="2">CCUG 62974</strain>
    </source>
</reference>
<dbReference type="InterPro" id="IPR036390">
    <property type="entry name" value="WH_DNA-bd_sf"/>
</dbReference>
<evidence type="ECO:0000313" key="1">
    <source>
        <dbReference type="EMBL" id="MFD0891253.1"/>
    </source>
</evidence>
<dbReference type="Gene3D" id="1.10.10.10">
    <property type="entry name" value="Winged helix-like DNA-binding domain superfamily/Winged helix DNA-binding domain"/>
    <property type="match status" value="1"/>
</dbReference>
<keyword evidence="2" id="KW-1185">Reference proteome</keyword>
<feature type="non-terminal residue" evidence="1">
    <location>
        <position position="1"/>
    </location>
</feature>
<dbReference type="EMBL" id="JBHTHX010003028">
    <property type="protein sequence ID" value="MFD0891253.1"/>
    <property type="molecule type" value="Genomic_DNA"/>
</dbReference>
<dbReference type="InterPro" id="IPR036388">
    <property type="entry name" value="WH-like_DNA-bd_sf"/>
</dbReference>
<gene>
    <name evidence="1" type="ORF">ACFQ08_42465</name>
</gene>
<dbReference type="SUPFAM" id="SSF46785">
    <property type="entry name" value="Winged helix' DNA-binding domain"/>
    <property type="match status" value="1"/>
</dbReference>
<evidence type="ECO:0000313" key="2">
    <source>
        <dbReference type="Proteomes" id="UP001597024"/>
    </source>
</evidence>
<sequence length="65" mass="7322">PNDRRVRRVELTPAGRTLVEQITDAGLADFRHLLGFLDTQTLRDALSVMTRIEAATVAFCRRDVP</sequence>
<dbReference type="Proteomes" id="UP001597024">
    <property type="component" value="Unassembled WGS sequence"/>
</dbReference>
<proteinExistence type="predicted"/>
<name>A0ABW3E5T8_9ACTN</name>
<comment type="caution">
    <text evidence="1">The sequence shown here is derived from an EMBL/GenBank/DDBJ whole genome shotgun (WGS) entry which is preliminary data.</text>
</comment>
<organism evidence="1 2">
    <name type="scientific">Streptosporangium algeriense</name>
    <dbReference type="NCBI Taxonomy" id="1682748"/>
    <lineage>
        <taxon>Bacteria</taxon>
        <taxon>Bacillati</taxon>
        <taxon>Actinomycetota</taxon>
        <taxon>Actinomycetes</taxon>
        <taxon>Streptosporangiales</taxon>
        <taxon>Streptosporangiaceae</taxon>
        <taxon>Streptosporangium</taxon>
    </lineage>
</organism>
<protein>
    <recommendedName>
        <fullName evidence="3">MarR family transcriptional regulator</fullName>
    </recommendedName>
</protein>
<evidence type="ECO:0008006" key="3">
    <source>
        <dbReference type="Google" id="ProtNLM"/>
    </source>
</evidence>